<name>A0A0L0MGW7_9BURK</name>
<keyword evidence="2" id="KW-1185">Reference proteome</keyword>
<proteinExistence type="predicted"/>
<dbReference type="OrthoDB" id="9813435at2"/>
<evidence type="ECO:0000313" key="1">
    <source>
        <dbReference type="EMBL" id="KND61204.1"/>
    </source>
</evidence>
<dbReference type="Gene3D" id="2.60.120.1290">
    <property type="match status" value="1"/>
</dbReference>
<reference evidence="2" key="1">
    <citation type="submission" date="2015-06" db="EMBL/GenBank/DDBJ databases">
        <title>Comparative genomics of Burkholderia leaf nodule symbionts.</title>
        <authorList>
            <person name="Carlier A."/>
            <person name="Eberl L."/>
            <person name="Pinto-Carbo M."/>
        </authorList>
    </citation>
    <scope>NUCLEOTIDE SEQUENCE [LARGE SCALE GENOMIC DNA]</scope>
    <source>
        <strain evidence="2">UZHbot4</strain>
    </source>
</reference>
<comment type="caution">
    <text evidence="1">The sequence shown here is derived from an EMBL/GenBank/DDBJ whole genome shotgun (WGS) entry which is preliminary data.</text>
</comment>
<evidence type="ECO:0000313" key="2">
    <source>
        <dbReference type="Proteomes" id="UP000036959"/>
    </source>
</evidence>
<protein>
    <submittedName>
        <fullName evidence="1">Uncharacterized protein</fullName>
    </submittedName>
</protein>
<dbReference type="SUPFAM" id="SSF52743">
    <property type="entry name" value="Subtilisin-like"/>
    <property type="match status" value="1"/>
</dbReference>
<dbReference type="PATRIC" id="fig|242163.4.peg.4238"/>
<dbReference type="EMBL" id="LFJJ01000029">
    <property type="protein sequence ID" value="KND61204.1"/>
    <property type="molecule type" value="Genomic_DNA"/>
</dbReference>
<dbReference type="InterPro" id="IPR036852">
    <property type="entry name" value="Peptidase_S8/S53_dom_sf"/>
</dbReference>
<dbReference type="GO" id="GO:0006508">
    <property type="term" value="P:proteolysis"/>
    <property type="evidence" value="ECO:0007669"/>
    <property type="project" value="InterPro"/>
</dbReference>
<dbReference type="Gene3D" id="3.40.50.200">
    <property type="entry name" value="Peptidase S8/S53 domain"/>
    <property type="match status" value="1"/>
</dbReference>
<dbReference type="RefSeq" id="WP_050452891.1">
    <property type="nucleotide sequence ID" value="NZ_LFJJ01000029.1"/>
</dbReference>
<dbReference type="AlphaFoldDB" id="A0A0L0MGW7"/>
<dbReference type="GO" id="GO:0004252">
    <property type="term" value="F:serine-type endopeptidase activity"/>
    <property type="evidence" value="ECO:0007669"/>
    <property type="project" value="InterPro"/>
</dbReference>
<dbReference type="Proteomes" id="UP000036959">
    <property type="component" value="Unassembled WGS sequence"/>
</dbReference>
<accession>A0A0L0MGW7</accession>
<gene>
    <name evidence="1" type="ORF">BVER_03090</name>
</gene>
<organism evidence="1 2">
    <name type="scientific">Candidatus Burkholderia verschuerenii</name>
    <dbReference type="NCBI Taxonomy" id="242163"/>
    <lineage>
        <taxon>Bacteria</taxon>
        <taxon>Pseudomonadati</taxon>
        <taxon>Pseudomonadota</taxon>
        <taxon>Betaproteobacteria</taxon>
        <taxon>Burkholderiales</taxon>
        <taxon>Burkholderiaceae</taxon>
        <taxon>Burkholderia</taxon>
    </lineage>
</organism>
<sequence length="615" mass="66885">MSTPSDGWTVDDTGDWAETFAGLQPTFERLDPYLVWAAVTNFADLGGPPAGFLPIAIELKNGTTPAGTTIGAKAFAEQIANDTFIWMLAMYRSPALADTHFCTAHVTLDFAQRLDPALLAQIERFTLGLPVVSGFASRMQPDKPAQPDMTPVASNPDFKSKVVTVCDDGIAFLHARFHADIAMIKTRVRCFWNQDDDPATPAAGLGYGREFLEADMDNLMTTARGVGGFDENAAYRAADYTAVASYWTHGTSMLDLAAGLDRVFPPPAPSPQPHLPSVDALIGVQFRLPGRTIRDTSGLWLDVQALDALRYVIERERGIAGPNCETFINLSYGYIAGPHDGSSLLEAAMDELVALKACDIFLPARNSNLDRCHGVRIVDPKQQETLRWRVIPDRHTPSFVEIWLATEPDSDPNKTTPEPEIDVSIELPDKTQSPPIPPGSVAVLRRDGDVLCTVVHLGRGARGNQPMILVALAPTVVRGGTRRSAPSGDWIIWLTNGGERRVEAQAWVQRNETPAELPPHGRQSRFDDDLYPLFNRFTERQDVDDAMPNTWILHANGMNSIATGAGPVVAAGYRICDGATARYSTVGVDAPGWTPLKRLGPDLAALTDPRPCCPA</sequence>